<dbReference type="OrthoDB" id="5625293at2"/>
<accession>A0A1N7MG40</accession>
<feature type="domain" description="PepSY" evidence="2">
    <location>
        <begin position="4"/>
        <end position="87"/>
    </location>
</feature>
<evidence type="ECO:0000313" key="3">
    <source>
        <dbReference type="EMBL" id="SIS85010.1"/>
    </source>
</evidence>
<name>A0A1N7MG40_9GAMM</name>
<dbReference type="STRING" id="619304.SAMN05421760_10622"/>
<dbReference type="EMBL" id="FTOE01000006">
    <property type="protein sequence ID" value="SIS85010.1"/>
    <property type="molecule type" value="Genomic_DNA"/>
</dbReference>
<organism evidence="3 4">
    <name type="scientific">Neptunomonas antarctica</name>
    <dbReference type="NCBI Taxonomy" id="619304"/>
    <lineage>
        <taxon>Bacteria</taxon>
        <taxon>Pseudomonadati</taxon>
        <taxon>Pseudomonadota</taxon>
        <taxon>Gammaproteobacteria</taxon>
        <taxon>Oceanospirillales</taxon>
        <taxon>Oceanospirillaceae</taxon>
        <taxon>Neptunomonas</taxon>
    </lineage>
</organism>
<evidence type="ECO:0000259" key="2">
    <source>
        <dbReference type="Pfam" id="PF13670"/>
    </source>
</evidence>
<dbReference type="Proteomes" id="UP000185999">
    <property type="component" value="Unassembled WGS sequence"/>
</dbReference>
<keyword evidence="1" id="KW-0732">Signal</keyword>
<reference evidence="4" key="1">
    <citation type="submission" date="2017-01" db="EMBL/GenBank/DDBJ databases">
        <authorList>
            <person name="Varghese N."/>
            <person name="Submissions S."/>
        </authorList>
    </citation>
    <scope>NUCLEOTIDE SEQUENCE [LARGE SCALE GENOMIC DNA]</scope>
    <source>
        <strain evidence="4">DSM 22306</strain>
    </source>
</reference>
<feature type="signal peptide" evidence="1">
    <location>
        <begin position="1"/>
        <end position="19"/>
    </location>
</feature>
<gene>
    <name evidence="3" type="ORF">SAMN05421760_10622</name>
</gene>
<sequence>MKKLIIAALLFSASSVALAGPKCTDGENANWIAEDVMKQKIEAQGYRIKKFKKTTGGCYEIYGYDSNNNDNKVEIYFHPETAEIVKIK</sequence>
<dbReference type="InterPro" id="IPR025711">
    <property type="entry name" value="PepSY"/>
</dbReference>
<dbReference type="AlphaFoldDB" id="A0A1N7MG40"/>
<keyword evidence="4" id="KW-1185">Reference proteome</keyword>
<proteinExistence type="predicted"/>
<dbReference type="Pfam" id="PF13670">
    <property type="entry name" value="PepSY_2"/>
    <property type="match status" value="1"/>
</dbReference>
<dbReference type="RefSeq" id="WP_054341865.1">
    <property type="nucleotide sequence ID" value="NZ_FTOE01000006.1"/>
</dbReference>
<feature type="chain" id="PRO_5009943481" description="PepSY domain-containing protein" evidence="1">
    <location>
        <begin position="20"/>
        <end position="88"/>
    </location>
</feature>
<protein>
    <recommendedName>
        <fullName evidence="2">PepSY domain-containing protein</fullName>
    </recommendedName>
</protein>
<evidence type="ECO:0000256" key="1">
    <source>
        <dbReference type="SAM" id="SignalP"/>
    </source>
</evidence>
<evidence type="ECO:0000313" key="4">
    <source>
        <dbReference type="Proteomes" id="UP000185999"/>
    </source>
</evidence>